<dbReference type="Pfam" id="PF11716">
    <property type="entry name" value="MDMPI_N"/>
    <property type="match status" value="1"/>
</dbReference>
<name>A0A6J7NBS2_9ZZZZ</name>
<dbReference type="GO" id="GO:0046872">
    <property type="term" value="F:metal ion binding"/>
    <property type="evidence" value="ECO:0007669"/>
    <property type="project" value="InterPro"/>
</dbReference>
<accession>A0A6J7NBS2</accession>
<evidence type="ECO:0000313" key="3">
    <source>
        <dbReference type="EMBL" id="CAB4836767.1"/>
    </source>
</evidence>
<evidence type="ECO:0000313" key="4">
    <source>
        <dbReference type="EMBL" id="CAB4896395.1"/>
    </source>
</evidence>
<protein>
    <submittedName>
        <fullName evidence="5">Unannotated protein</fullName>
    </submittedName>
</protein>
<dbReference type="Gene3D" id="1.20.120.450">
    <property type="entry name" value="dinb family like domain"/>
    <property type="match status" value="1"/>
</dbReference>
<feature type="domain" description="Mycothiol-dependent maleylpyruvate isomerase metal-binding" evidence="1">
    <location>
        <begin position="12"/>
        <end position="148"/>
    </location>
</feature>
<dbReference type="InterPro" id="IPR024344">
    <property type="entry name" value="MDMPI_metal-binding"/>
</dbReference>
<dbReference type="AlphaFoldDB" id="A0A6J7NBS2"/>
<dbReference type="SUPFAM" id="SSF109854">
    <property type="entry name" value="DinB/YfiT-like putative metalloenzymes"/>
    <property type="match status" value="1"/>
</dbReference>
<evidence type="ECO:0000259" key="1">
    <source>
        <dbReference type="Pfam" id="PF11716"/>
    </source>
</evidence>
<evidence type="ECO:0000313" key="5">
    <source>
        <dbReference type="EMBL" id="CAB4987484.1"/>
    </source>
</evidence>
<gene>
    <name evidence="2" type="ORF">UFOPK2754_00470</name>
    <name evidence="3" type="ORF">UFOPK3139_03212</name>
    <name evidence="4" type="ORF">UFOPK3543_00606</name>
    <name evidence="5" type="ORF">UFOPK3967_00782</name>
</gene>
<dbReference type="EMBL" id="CAFABA010000232">
    <property type="protein sequence ID" value="CAB4836767.1"/>
    <property type="molecule type" value="Genomic_DNA"/>
</dbReference>
<evidence type="ECO:0000313" key="2">
    <source>
        <dbReference type="EMBL" id="CAB4730858.1"/>
    </source>
</evidence>
<dbReference type="EMBL" id="CAEZYR010000010">
    <property type="protein sequence ID" value="CAB4730858.1"/>
    <property type="molecule type" value="Genomic_DNA"/>
</dbReference>
<dbReference type="NCBIfam" id="TIGR03083">
    <property type="entry name" value="maleylpyruvate isomerase family mycothiol-dependent enzyme"/>
    <property type="match status" value="1"/>
</dbReference>
<proteinExistence type="predicted"/>
<sequence length="233" mass="25104">MRPQLVIHGATAAHAVLVDQIPRLTADEIRRPSLLTGWTVGHVLTHLARNADSHTGMLLAAQGGGIADQYPGGPAQRSADIAAGAARDPEELLGDLRASIERLEATWDATSVAAWAHGTGRTGNAGEQPLGELVFRRWRETEVHHADLGLAFGWAEWSGAYVDHELDRTIHGLAARLPEGVALRIEAEGVIGAWVVEPVAAPRVTVRAPKHELLAWLLGRHARPDWPELAPWG</sequence>
<dbReference type="EMBL" id="CAFBOS010000034">
    <property type="protein sequence ID" value="CAB4987484.1"/>
    <property type="molecule type" value="Genomic_DNA"/>
</dbReference>
<organism evidence="5">
    <name type="scientific">freshwater metagenome</name>
    <dbReference type="NCBI Taxonomy" id="449393"/>
    <lineage>
        <taxon>unclassified sequences</taxon>
        <taxon>metagenomes</taxon>
        <taxon>ecological metagenomes</taxon>
    </lineage>
</organism>
<dbReference type="EMBL" id="CAFBMH010000014">
    <property type="protein sequence ID" value="CAB4896395.1"/>
    <property type="molecule type" value="Genomic_DNA"/>
</dbReference>
<dbReference type="InterPro" id="IPR034660">
    <property type="entry name" value="DinB/YfiT-like"/>
</dbReference>
<reference evidence="5" key="1">
    <citation type="submission" date="2020-05" db="EMBL/GenBank/DDBJ databases">
        <authorList>
            <person name="Chiriac C."/>
            <person name="Salcher M."/>
            <person name="Ghai R."/>
            <person name="Kavagutti S V."/>
        </authorList>
    </citation>
    <scope>NUCLEOTIDE SEQUENCE</scope>
</reference>
<dbReference type="InterPro" id="IPR017517">
    <property type="entry name" value="Maleyloyr_isom"/>
</dbReference>